<dbReference type="KEGG" id="arac:E0W69_002430"/>
<feature type="transmembrane region" description="Helical" evidence="1">
    <location>
        <begin position="395"/>
        <end position="412"/>
    </location>
</feature>
<keyword evidence="1" id="KW-0472">Membrane</keyword>
<evidence type="ECO:0008006" key="4">
    <source>
        <dbReference type="Google" id="ProtNLM"/>
    </source>
</evidence>
<dbReference type="OrthoDB" id="1090267at2"/>
<dbReference type="InterPro" id="IPR016032">
    <property type="entry name" value="Sig_transdc_resp-reg_C-effctor"/>
</dbReference>
<organism evidence="2 3">
    <name type="scientific">Rhizosphaericola mali</name>
    <dbReference type="NCBI Taxonomy" id="2545455"/>
    <lineage>
        <taxon>Bacteria</taxon>
        <taxon>Pseudomonadati</taxon>
        <taxon>Bacteroidota</taxon>
        <taxon>Chitinophagia</taxon>
        <taxon>Chitinophagales</taxon>
        <taxon>Chitinophagaceae</taxon>
        <taxon>Rhizosphaericola</taxon>
    </lineage>
</organism>
<reference evidence="2 3" key="1">
    <citation type="submission" date="2019-09" db="EMBL/GenBank/DDBJ databases">
        <title>Complete genome sequence of Arachidicoccus sp. B3-10 isolated from apple orchard soil.</title>
        <authorList>
            <person name="Kim H.S."/>
            <person name="Han K.-I."/>
            <person name="Suh M.K."/>
            <person name="Lee K.C."/>
            <person name="Eom M.K."/>
            <person name="Kim J.-S."/>
            <person name="Kang S.W."/>
            <person name="Sin Y."/>
            <person name="Lee J.-S."/>
        </authorList>
    </citation>
    <scope>NUCLEOTIDE SEQUENCE [LARGE SCALE GENOMIC DNA]</scope>
    <source>
        <strain evidence="2 3">B3-10</strain>
    </source>
</reference>
<evidence type="ECO:0000256" key="1">
    <source>
        <dbReference type="SAM" id="Phobius"/>
    </source>
</evidence>
<name>A0A5P2G0C5_9BACT</name>
<sequence length="595" mass="69898">MKYIINILFIFISINSVFGQELPVQLRNAFVLDRYGNRQEAGKAISTYLEVVSNQKNYTEMVEALTIQSRIYTVNDSIFKAIDYLNKANEISEKTGNPIQKAYVLMAKTWLDFFTNNHKNVVADSQKALSLIPSNQHLILTLLLNTIIYNVFSQVNNWDDAKKYIDKIRDIEPSINKLQCKYSSNYLYSNYLKWKYEMNPNKKLKDSVINLYNNLHKQFHAGYVPITDFIIILFNETNFKSKYTTNDKSISSQIFKSGVDSIEKYLPLVTIKKDFLYGGSYTFLAQMQLIKDNLDSAIYYLKVANNTVSKTTPSLMTSNMKSQILNSLVTLYENKKDYKNAFLIEKEAQLYSEKLYELETGIYNKRIESQYELGEKNAEIVKLRANEEWQKKMNYIYLGIFILGGAAFLGYYKSYRFKLKYSVERTQKLKLERDEAALKYKLNLEEQARLKQEKEYLDIQHEQMKRELMLNTLHLEHKNNLLRNISVNAKDGNPQNLQRILKEESNIDLDFEDVKTQIQDINPSFFKILMDKSDQKLTNLDLKYCAYLHLNIETKQIAQLFNVEPKSVRMTKYRIKQKLNLDKDEDLEVYLKDIK</sequence>
<keyword evidence="1" id="KW-1133">Transmembrane helix</keyword>
<dbReference type="InterPro" id="IPR011990">
    <property type="entry name" value="TPR-like_helical_dom_sf"/>
</dbReference>
<dbReference type="GO" id="GO:0006355">
    <property type="term" value="P:regulation of DNA-templated transcription"/>
    <property type="evidence" value="ECO:0007669"/>
    <property type="project" value="InterPro"/>
</dbReference>
<evidence type="ECO:0000313" key="2">
    <source>
        <dbReference type="EMBL" id="QES87569.1"/>
    </source>
</evidence>
<dbReference type="SUPFAM" id="SSF48452">
    <property type="entry name" value="TPR-like"/>
    <property type="match status" value="1"/>
</dbReference>
<protein>
    <recommendedName>
        <fullName evidence="4">HTH luxR-type domain-containing protein</fullName>
    </recommendedName>
</protein>
<gene>
    <name evidence="2" type="ORF">E0W69_002430</name>
</gene>
<dbReference type="GO" id="GO:0003677">
    <property type="term" value="F:DNA binding"/>
    <property type="evidence" value="ECO:0007669"/>
    <property type="project" value="InterPro"/>
</dbReference>
<proteinExistence type="predicted"/>
<dbReference type="Gene3D" id="1.25.40.10">
    <property type="entry name" value="Tetratricopeptide repeat domain"/>
    <property type="match status" value="1"/>
</dbReference>
<keyword evidence="3" id="KW-1185">Reference proteome</keyword>
<dbReference type="SUPFAM" id="SSF46894">
    <property type="entry name" value="C-terminal effector domain of the bipartite response regulators"/>
    <property type="match status" value="1"/>
</dbReference>
<evidence type="ECO:0000313" key="3">
    <source>
        <dbReference type="Proteomes" id="UP000292424"/>
    </source>
</evidence>
<dbReference type="AlphaFoldDB" id="A0A5P2G0C5"/>
<dbReference type="RefSeq" id="WP_131328453.1">
    <property type="nucleotide sequence ID" value="NZ_CP044016.1"/>
</dbReference>
<keyword evidence="1" id="KW-0812">Transmembrane</keyword>
<dbReference type="Proteomes" id="UP000292424">
    <property type="component" value="Chromosome"/>
</dbReference>
<accession>A0A5P2G0C5</accession>
<dbReference type="EMBL" id="CP044016">
    <property type="protein sequence ID" value="QES87569.1"/>
    <property type="molecule type" value="Genomic_DNA"/>
</dbReference>